<dbReference type="Gene3D" id="3.40.50.11220">
    <property type="match status" value="1"/>
</dbReference>
<reference evidence="4 5" key="1">
    <citation type="journal article" date="2021" name="ISME Commun">
        <title>Automated analysis of genomic sequences facilitates high-throughput and comprehensive description of bacteria.</title>
        <authorList>
            <person name="Hitch T.C.A."/>
        </authorList>
    </citation>
    <scope>NUCLEOTIDE SEQUENCE [LARGE SCALE GENOMIC DNA]</scope>
    <source>
        <strain evidence="4 5">Sanger_02</strain>
    </source>
</reference>
<accession>A0ABT2S698</accession>
<feature type="domain" description="Cobalamin biosynthesis central region" evidence="3">
    <location>
        <begin position="136"/>
        <end position="219"/>
    </location>
</feature>
<dbReference type="InterPro" id="IPR038029">
    <property type="entry name" value="GbiG_N_sf"/>
</dbReference>
<dbReference type="PANTHER" id="PTHR37477:SF1">
    <property type="entry name" value="COBALT-PRECORRIN-5A HYDROLASE"/>
    <property type="match status" value="1"/>
</dbReference>
<dbReference type="InterPro" id="IPR021745">
    <property type="entry name" value="CbiG_mid"/>
</dbReference>
<gene>
    <name evidence="4" type="ORF">OCV65_06800</name>
</gene>
<dbReference type="InterPro" id="IPR052553">
    <property type="entry name" value="CbiG_hydrolase"/>
</dbReference>
<dbReference type="RefSeq" id="WP_262581431.1">
    <property type="nucleotide sequence ID" value="NZ_JAOQJV010000006.1"/>
</dbReference>
<proteinExistence type="predicted"/>
<dbReference type="Proteomes" id="UP001207605">
    <property type="component" value="Unassembled WGS sequence"/>
</dbReference>
<evidence type="ECO:0000259" key="3">
    <source>
        <dbReference type="Pfam" id="PF11761"/>
    </source>
</evidence>
<dbReference type="InterPro" id="IPR021744">
    <property type="entry name" value="CbiG_N"/>
</dbReference>
<comment type="caution">
    <text evidence="4">The sequence shown here is derived from an EMBL/GenBank/DDBJ whole genome shotgun (WGS) entry which is preliminary data.</text>
</comment>
<evidence type="ECO:0000313" key="4">
    <source>
        <dbReference type="EMBL" id="MCU6699937.1"/>
    </source>
</evidence>
<feature type="domain" description="CobE/GbiG C-terminal" evidence="1">
    <location>
        <begin position="230"/>
        <end position="350"/>
    </location>
</feature>
<dbReference type="SUPFAM" id="SSF159664">
    <property type="entry name" value="CobE/GbiG C-terminal domain-like"/>
    <property type="match status" value="1"/>
</dbReference>
<feature type="domain" description="Cobalamin synthesis G N-terminal" evidence="2">
    <location>
        <begin position="53"/>
        <end position="131"/>
    </location>
</feature>
<dbReference type="PANTHER" id="PTHR37477">
    <property type="entry name" value="COBALT-PRECORRIN-5A HYDROLASE"/>
    <property type="match status" value="1"/>
</dbReference>
<dbReference type="Gene3D" id="3.30.420.180">
    <property type="entry name" value="CobE/GbiG C-terminal domain"/>
    <property type="match status" value="1"/>
</dbReference>
<dbReference type="InterPro" id="IPR002750">
    <property type="entry name" value="CobE/GbiG_C"/>
</dbReference>
<dbReference type="Pfam" id="PF11761">
    <property type="entry name" value="CbiG_mid"/>
    <property type="match status" value="1"/>
</dbReference>
<sequence length="354" mass="39616">MLRILSFTKTGTELNEKLRKKLNNDSCAGYAPKRILDRKEELTYLPENIPEWIQEYWGVDDFLFIGAAGIAVRMIAPSVKDKYTDSAVLVMDEKAQHIIPLLSGHMGGAIPLAEQIADITGAIPVITTATDVQRKFAVDAFARDHYLKIADREKAKLISVAVLEGESVGIYVEDGYPLLKQKAIKETEQYTELKWCDSKDMLNEYEYGVCISTDTKDSSKRILVLQIGNVVAGVGCRKGTAMQILEQGISETTARHGLDQRQLEAIVSIDLKAEETGLNELSEKWKVPFITYTSEQLKSTGEASSSSEFVQQVTGVDNVCERAVKYYLKDEKDGKIIQEKLRLDRMTVSLGMRY</sequence>
<dbReference type="SUPFAM" id="SSF159672">
    <property type="entry name" value="CbiG N-terminal domain-like"/>
    <property type="match status" value="1"/>
</dbReference>
<evidence type="ECO:0000259" key="2">
    <source>
        <dbReference type="Pfam" id="PF11760"/>
    </source>
</evidence>
<dbReference type="EMBL" id="JAOQJV010000006">
    <property type="protein sequence ID" value="MCU6699937.1"/>
    <property type="molecule type" value="Genomic_DNA"/>
</dbReference>
<dbReference type="InterPro" id="IPR036518">
    <property type="entry name" value="CobE/GbiG_C_sf"/>
</dbReference>
<keyword evidence="5" id="KW-1185">Reference proteome</keyword>
<dbReference type="Pfam" id="PF11760">
    <property type="entry name" value="CbiG_N"/>
    <property type="match status" value="1"/>
</dbReference>
<organism evidence="4 5">
    <name type="scientific">Dorea ammoniilytica</name>
    <dbReference type="NCBI Taxonomy" id="2981788"/>
    <lineage>
        <taxon>Bacteria</taxon>
        <taxon>Bacillati</taxon>
        <taxon>Bacillota</taxon>
        <taxon>Clostridia</taxon>
        <taxon>Lachnospirales</taxon>
        <taxon>Lachnospiraceae</taxon>
        <taxon>Dorea</taxon>
    </lineage>
</organism>
<evidence type="ECO:0000259" key="1">
    <source>
        <dbReference type="Pfam" id="PF01890"/>
    </source>
</evidence>
<evidence type="ECO:0000313" key="5">
    <source>
        <dbReference type="Proteomes" id="UP001207605"/>
    </source>
</evidence>
<dbReference type="Pfam" id="PF01890">
    <property type="entry name" value="CbiG_C"/>
    <property type="match status" value="1"/>
</dbReference>
<name>A0ABT2S698_9FIRM</name>
<protein>
    <submittedName>
        <fullName evidence="4">Cobalamin biosynthesis protein</fullName>
    </submittedName>
</protein>